<dbReference type="eggNOG" id="KOG3627">
    <property type="taxonomic scope" value="Eukaryota"/>
</dbReference>
<dbReference type="SUPFAM" id="SSF50494">
    <property type="entry name" value="Trypsin-like serine proteases"/>
    <property type="match status" value="1"/>
</dbReference>
<reference evidence="8 9" key="1">
    <citation type="submission" date="2009-06" db="EMBL/GenBank/DDBJ databases">
        <title>The Genome Sequence of Loxodonta africana (African elephant).</title>
        <authorList>
            <person name="Di Palma F."/>
            <person name="Heiman D."/>
            <person name="Young S."/>
            <person name="Johnson J."/>
            <person name="Lander E.S."/>
            <person name="Lindblad-Toh K."/>
        </authorList>
    </citation>
    <scope>NUCLEOTIDE SEQUENCE [LARGE SCALE GENOMIC DNA]</scope>
    <source>
        <strain evidence="8 9">Isolate ISIS603380</strain>
    </source>
</reference>
<dbReference type="PROSITE" id="PS01180">
    <property type="entry name" value="CUB"/>
    <property type="match status" value="2"/>
</dbReference>
<sequence>MFSNVSGGEDVYGEMYIRQVSLKLSKHHFCGGSLIQDDLVITAAHCLVSLNDFVMQIKNLTVTTEEYGLFQKNKQEQNIPASNIVSHLEYNRFGYMNSDITLLYLKHRVKFGISVQSICLPGSDDKFEVEFMCPGSWSSTSEYSSVLQEVELPILDDRIFNPGLKDMNPPPLGGTMVCAVFPDGGKDARQGDFGGPLVCRRDDGTGTVAGITSWGTGFARGEDPLRNNQRRASTGLFSKIRKMWVCRGFGVGPTPPDMNPRCVTKDLISVQNVDGSHREEGMYSFPHKRHVFYYHLYLCIWKIMVSEDKIILIKFTSLDRKSSFHRPVLGMLQAAYLPRGKVCGDMLPPPLLTDTNEIAVTLVSDTESGGSAFELTFTAKNSEAGISDSGCGRVAVLVEEGIIHSASYPDLYPRNVTCHWFIHAPEKHIIKLAFEEFTIGFNQNSTHDAVVIYGDPEEEHELAKLCGVLNPTPICSPSNMTVIRFKSDGENDFQGFRQRFTFLPSGALKIGLRTLYQDVTVILR</sequence>
<evidence type="ECO:0000256" key="1">
    <source>
        <dbReference type="ARBA" id="ARBA00022670"/>
    </source>
</evidence>
<dbReference type="PROSITE" id="PS00134">
    <property type="entry name" value="TRYPSIN_HIS"/>
    <property type="match status" value="1"/>
</dbReference>
<reference evidence="8" key="3">
    <citation type="submission" date="2025-09" db="UniProtKB">
        <authorList>
            <consortium name="Ensembl"/>
        </authorList>
    </citation>
    <scope>IDENTIFICATION</scope>
    <source>
        <strain evidence="8">Isolate ISIS603380</strain>
    </source>
</reference>
<feature type="domain" description="CUB" evidence="6">
    <location>
        <begin position="262"/>
        <end position="380"/>
    </location>
</feature>
<evidence type="ECO:0000256" key="2">
    <source>
        <dbReference type="ARBA" id="ARBA00022801"/>
    </source>
</evidence>
<dbReference type="CDD" id="cd00190">
    <property type="entry name" value="Tryp_SPc"/>
    <property type="match status" value="1"/>
</dbReference>
<dbReference type="GO" id="GO:0004252">
    <property type="term" value="F:serine-type endopeptidase activity"/>
    <property type="evidence" value="ECO:0007669"/>
    <property type="project" value="InterPro"/>
</dbReference>
<evidence type="ECO:0000256" key="5">
    <source>
        <dbReference type="PROSITE-ProRule" id="PRU00059"/>
    </source>
</evidence>
<dbReference type="PANTHER" id="PTHR24252:SF7">
    <property type="entry name" value="HYALIN"/>
    <property type="match status" value="1"/>
</dbReference>
<keyword evidence="3" id="KW-0720">Serine protease</keyword>
<evidence type="ECO:0000313" key="8">
    <source>
        <dbReference type="Ensembl" id="ENSLAFP00000002552.3"/>
    </source>
</evidence>
<proteinExistence type="predicted"/>
<dbReference type="Gene3D" id="2.40.10.10">
    <property type="entry name" value="Trypsin-like serine proteases"/>
    <property type="match status" value="1"/>
</dbReference>
<feature type="domain" description="Peptidase S1" evidence="7">
    <location>
        <begin position="5"/>
        <end position="250"/>
    </location>
</feature>
<dbReference type="HOGENOM" id="CLU_034620_0_0_1"/>
<dbReference type="OMA" id="NRFGYMN"/>
<dbReference type="Ensembl" id="ENSLAFT00000003059.3">
    <property type="protein sequence ID" value="ENSLAFP00000002552.3"/>
    <property type="gene ID" value="ENSLAFG00000003057.3"/>
</dbReference>
<dbReference type="InterPro" id="IPR001314">
    <property type="entry name" value="Peptidase_S1A"/>
</dbReference>
<feature type="domain" description="CUB" evidence="6">
    <location>
        <begin position="391"/>
        <end position="503"/>
    </location>
</feature>
<dbReference type="SMART" id="SM00020">
    <property type="entry name" value="Tryp_SPc"/>
    <property type="match status" value="1"/>
</dbReference>
<dbReference type="Gene3D" id="2.60.120.290">
    <property type="entry name" value="Spermadhesin, CUB domain"/>
    <property type="match status" value="2"/>
</dbReference>
<dbReference type="SUPFAM" id="SSF49854">
    <property type="entry name" value="Spermadhesin, CUB domain"/>
    <property type="match status" value="2"/>
</dbReference>
<dbReference type="InterPro" id="IPR001254">
    <property type="entry name" value="Trypsin_dom"/>
</dbReference>
<reference evidence="8" key="2">
    <citation type="submission" date="2025-08" db="UniProtKB">
        <authorList>
            <consortium name="Ensembl"/>
        </authorList>
    </citation>
    <scope>IDENTIFICATION</scope>
    <source>
        <strain evidence="8">Isolate ISIS603380</strain>
    </source>
</reference>
<dbReference type="PROSITE" id="PS50240">
    <property type="entry name" value="TRYPSIN_DOM"/>
    <property type="match status" value="1"/>
</dbReference>
<dbReference type="InterPro" id="IPR000859">
    <property type="entry name" value="CUB_dom"/>
</dbReference>
<evidence type="ECO:0000313" key="9">
    <source>
        <dbReference type="Proteomes" id="UP000007646"/>
    </source>
</evidence>
<dbReference type="GO" id="GO:0006508">
    <property type="term" value="P:proteolysis"/>
    <property type="evidence" value="ECO:0007669"/>
    <property type="project" value="UniProtKB-KW"/>
</dbReference>
<dbReference type="PRINTS" id="PR00722">
    <property type="entry name" value="CHYMOTRYPSIN"/>
</dbReference>
<dbReference type="CDD" id="cd00041">
    <property type="entry name" value="CUB"/>
    <property type="match status" value="2"/>
</dbReference>
<dbReference type="InParanoid" id="G3SRM6"/>
<dbReference type="InterPro" id="IPR043504">
    <property type="entry name" value="Peptidase_S1_PA_chymotrypsin"/>
</dbReference>
<dbReference type="Pfam" id="PF00089">
    <property type="entry name" value="Trypsin"/>
    <property type="match status" value="1"/>
</dbReference>
<dbReference type="GeneTree" id="ENSGT00940000157791"/>
<evidence type="ECO:0000259" key="7">
    <source>
        <dbReference type="PROSITE" id="PS50240"/>
    </source>
</evidence>
<name>G3SRM6_LOXAF</name>
<protein>
    <recommendedName>
        <fullName evidence="10">Ovochymase 2 (gene/pseudogene)</fullName>
    </recommendedName>
</protein>
<evidence type="ECO:0000259" key="6">
    <source>
        <dbReference type="PROSITE" id="PS01180"/>
    </source>
</evidence>
<evidence type="ECO:0000256" key="3">
    <source>
        <dbReference type="ARBA" id="ARBA00022825"/>
    </source>
</evidence>
<evidence type="ECO:0008006" key="10">
    <source>
        <dbReference type="Google" id="ProtNLM"/>
    </source>
</evidence>
<evidence type="ECO:0000256" key="4">
    <source>
        <dbReference type="ARBA" id="ARBA00023157"/>
    </source>
</evidence>
<keyword evidence="1" id="KW-0645">Protease</keyword>
<keyword evidence="9" id="KW-1185">Reference proteome</keyword>
<keyword evidence="2" id="KW-0378">Hydrolase</keyword>
<dbReference type="Pfam" id="PF00431">
    <property type="entry name" value="CUB"/>
    <property type="match status" value="2"/>
</dbReference>
<dbReference type="Proteomes" id="UP000007646">
    <property type="component" value="Unassembled WGS sequence"/>
</dbReference>
<dbReference type="STRING" id="9785.ENSLAFP00000002552"/>
<organism evidence="8 9">
    <name type="scientific">Loxodonta africana</name>
    <name type="common">African elephant</name>
    <dbReference type="NCBI Taxonomy" id="9785"/>
    <lineage>
        <taxon>Eukaryota</taxon>
        <taxon>Metazoa</taxon>
        <taxon>Chordata</taxon>
        <taxon>Craniata</taxon>
        <taxon>Vertebrata</taxon>
        <taxon>Euteleostomi</taxon>
        <taxon>Mammalia</taxon>
        <taxon>Eutheria</taxon>
        <taxon>Afrotheria</taxon>
        <taxon>Proboscidea</taxon>
        <taxon>Elephantidae</taxon>
        <taxon>Loxodonta</taxon>
    </lineage>
</organism>
<keyword evidence="4 5" id="KW-1015">Disulfide bond</keyword>
<dbReference type="AlphaFoldDB" id="G3SRM6"/>
<feature type="disulfide bond" evidence="5">
    <location>
        <begin position="391"/>
        <end position="418"/>
    </location>
</feature>
<dbReference type="InterPro" id="IPR009003">
    <property type="entry name" value="Peptidase_S1_PA"/>
</dbReference>
<accession>G3SRM6</accession>
<dbReference type="PANTHER" id="PTHR24252">
    <property type="entry name" value="ACROSIN-RELATED"/>
    <property type="match status" value="1"/>
</dbReference>
<dbReference type="SMART" id="SM00042">
    <property type="entry name" value="CUB"/>
    <property type="match status" value="2"/>
</dbReference>
<dbReference type="InterPro" id="IPR035914">
    <property type="entry name" value="Sperma_CUB_dom_sf"/>
</dbReference>
<dbReference type="InterPro" id="IPR018114">
    <property type="entry name" value="TRYPSIN_HIS"/>
</dbReference>
<comment type="caution">
    <text evidence="5">Lacks conserved residue(s) required for the propagation of feature annotation.</text>
</comment>
<dbReference type="MEROPS" id="S01.322"/>